<evidence type="ECO:0000256" key="3">
    <source>
        <dbReference type="ARBA" id="ARBA00010400"/>
    </source>
</evidence>
<dbReference type="PROSITE" id="PS51257">
    <property type="entry name" value="PROKAR_LIPOPROTEIN"/>
    <property type="match status" value="1"/>
</dbReference>
<dbReference type="Pfam" id="PF22748">
    <property type="entry name" value="PexRD54_WY"/>
    <property type="match status" value="5"/>
</dbReference>
<evidence type="ECO:0000313" key="9">
    <source>
        <dbReference type="Proteomes" id="UP001259832"/>
    </source>
</evidence>
<keyword evidence="5" id="KW-0732">Signal</keyword>
<feature type="domain" description="RxLR effector PexRD54 WY" evidence="7">
    <location>
        <begin position="1517"/>
        <end position="1557"/>
    </location>
</feature>
<feature type="domain" description="RxLR effector PexRD54 WY" evidence="7">
    <location>
        <begin position="886"/>
        <end position="924"/>
    </location>
</feature>
<evidence type="ECO:0000313" key="8">
    <source>
        <dbReference type="EMBL" id="KAK1942454.1"/>
    </source>
</evidence>
<reference evidence="8" key="1">
    <citation type="submission" date="2023-08" db="EMBL/GenBank/DDBJ databases">
        <title>Reference Genome Resource for the Citrus Pathogen Phytophthora citrophthora.</title>
        <authorList>
            <person name="Moller H."/>
            <person name="Coetzee B."/>
            <person name="Rose L.J."/>
            <person name="Van Niekerk J.M."/>
        </authorList>
    </citation>
    <scope>NUCLEOTIDE SEQUENCE</scope>
    <source>
        <strain evidence="8">STE-U-9442</strain>
    </source>
</reference>
<evidence type="ECO:0000256" key="4">
    <source>
        <dbReference type="ARBA" id="ARBA00022525"/>
    </source>
</evidence>
<evidence type="ECO:0000259" key="7">
    <source>
        <dbReference type="Pfam" id="PF22748"/>
    </source>
</evidence>
<gene>
    <name evidence="8" type="ORF">P3T76_005953</name>
</gene>
<evidence type="ECO:0000256" key="6">
    <source>
        <dbReference type="ARBA" id="ARBA00023026"/>
    </source>
</evidence>
<feature type="domain" description="RxLR effector PexRD54 WY" evidence="7">
    <location>
        <begin position="444"/>
        <end position="484"/>
    </location>
</feature>
<comment type="similarity">
    <text evidence="3">Belongs to the RxLR effector family.</text>
</comment>
<feature type="domain" description="RxLR effector PexRD54 WY" evidence="7">
    <location>
        <begin position="1432"/>
        <end position="1471"/>
    </location>
</feature>
<proteinExistence type="inferred from homology"/>
<dbReference type="Proteomes" id="UP001259832">
    <property type="component" value="Unassembled WGS sequence"/>
</dbReference>
<organism evidence="8 9">
    <name type="scientific">Phytophthora citrophthora</name>
    <dbReference type="NCBI Taxonomy" id="4793"/>
    <lineage>
        <taxon>Eukaryota</taxon>
        <taxon>Sar</taxon>
        <taxon>Stramenopiles</taxon>
        <taxon>Oomycota</taxon>
        <taxon>Peronosporomycetes</taxon>
        <taxon>Peronosporales</taxon>
        <taxon>Peronosporaceae</taxon>
        <taxon>Phytophthora</taxon>
    </lineage>
</organism>
<evidence type="ECO:0000256" key="1">
    <source>
        <dbReference type="ARBA" id="ARBA00004340"/>
    </source>
</evidence>
<name>A0AAD9GPY8_9STRA</name>
<keyword evidence="6" id="KW-0843">Virulence</keyword>
<keyword evidence="9" id="KW-1185">Reference proteome</keyword>
<comment type="caution">
    <text evidence="8">The sequence shown here is derived from an EMBL/GenBank/DDBJ whole genome shotgun (WGS) entry which is preliminary data.</text>
</comment>
<dbReference type="EMBL" id="JASMQC010000009">
    <property type="protein sequence ID" value="KAK1942454.1"/>
    <property type="molecule type" value="Genomic_DNA"/>
</dbReference>
<comment type="subcellular location">
    <subcellularLocation>
        <location evidence="1">Host cell</location>
    </subcellularLocation>
    <subcellularLocation>
        <location evidence="2">Secreted</location>
    </subcellularLocation>
</comment>
<feature type="domain" description="RxLR effector PexRD54 WY" evidence="7">
    <location>
        <begin position="970"/>
        <end position="1010"/>
    </location>
</feature>
<keyword evidence="4" id="KW-0964">Secreted</keyword>
<dbReference type="InterPro" id="IPR054463">
    <property type="entry name" value="PexRD54_WY"/>
</dbReference>
<evidence type="ECO:0000256" key="5">
    <source>
        <dbReference type="ARBA" id="ARBA00022729"/>
    </source>
</evidence>
<sequence>MKDKFRYTSCFTLVVILLGYACELPVHVSASRTVLSRTPQAVPAEYTDVQRHLRAPVVAEQGGEYEERALPNLSKVKELTQKGSKNIKKLAEVAKTKMNQHVMDLRFAKLDKVKSNVLGSSQFEKWAASMTKAYKNNPDAADVAMVTAMASHYGDDGLAAMLTTAKQVTGTKTTATRLENVQLNIWMAEGRNADNVYNLLKLDEAGGNLLKKPELDAWISYAARLNKDPYDLLLFKLKPRYDDAGLASMLVRAKNDPATKTIAEKLETLQLEKWIKQKKSMIDVFKLLKLNEEGSALLKSPALNTWVAYAKMLNKDPEELLFLAIKQNGFDEATLARMIVSAKQDVNTGAIAAKMEELQIIKWSKAGKSGDDIFQLLGLKKAGDGVFENPVWGTWVAYLNKHEVDADEVMFTVLRAQYGDERLTKLVAKASEVSSTKEIATKLQLDVWHMNGQTSDEVFNILKLNKMGDKIFDSPELKTWVAYVRKLSSYARPNEFSAIVQLEKRFGTAKLARMLMRSKESSKTAATKGFLSDLQELQFKRWMDGNKNPTDVTAMLAKSSRLSKKDNAKVIRDYQTMTAKYRYICYFTLVVIVLGFACELPVSASSKVLVGGELTSVHRHLRASVSKEDNNYEERALPNLSKVKELTQKGSKNIKKLVEETKTKMNQHVADLRFAKLDKVKSNIFSNSEFEKWAASMTKTYKNNRGEADVAMVTALASHYGDGRLASMLLAAKQAKDTKRAATHLGYVQEDIWAAQGKSADDVFNLLKLDEAGENLLKRPELSVWISHTDRLKWKTYETKLGDDPIAEKLETLQLENWLKEKKSMMDAFKILKLNEEGSMVLKSPVLSTWKAYAKMLKKDPDELLFLALKQTGLDHEAAKLGEPMIQKWSKTSKSGDDIFQLLELKKAGDGVFENPLWGTWVAYLKRHEENSDEVMFTVLRAQYGDERLAKLVAKASEVSSTKDIATKLQMRIWHMNGQTSDEVFNILKLNKMGDKIFDSPELKTWVAYVRKLSSYTQPNEFSAIVQLEKRFGTAKLATMLASSKESAETVATKKFLSTLQKSQFKRWELGKKNPTDVSEMLAKSSNLPKGDNAKYRYICYFTLVVIVLGFACELPVSASSKVSVGGELTSVHRHLRASVSKEDNNYEERALPNLSKVKELTQKGSKNIKKLVEETKTKMNQHVADLRFAKLDKVKSNIFSSSEFEKWAASMTKTYKNNRGEADVAMVTALASHYGDGRLASMLVAAKQAKDTKRAATHLGYVQEDIWAAQGKSADDVFNLLKLDEAGENLLKRPELSVWISHTNRLKWKTYETKLGDDPYDLLLAKLKQHYDDTGLANLLAQTKNDPATKRIAEKLETLQLENWLKEKKSMMDAFKILKLNEEGSMVLKSPVLSTWKAYAKMLKKDPDELLFLALKQTGLDHEAAKLGESMIQKWSKTSKSGDDIFQLLELKKAGDGVFENPLWGTWVAYLKRHEENSDEVMFTVLRAQYGDERLAKLVAKASEVSSTKDIATKLQMRIWHMNGQTSDEVFNILKLNKMGDKIFDSPELKTWVAYVRKLSSYTQPNEFSAIVQLEKRFGTAKLATMLASSKESAETVATKKFLSTLQKSQFKRWKLGKKNPTDVSEMLAKSSNLPKGDNAKVIRDYQGYFTSNAAY</sequence>
<dbReference type="GO" id="GO:0043657">
    <property type="term" value="C:host cell"/>
    <property type="evidence" value="ECO:0007669"/>
    <property type="project" value="UniProtKB-SubCell"/>
</dbReference>
<protein>
    <recommendedName>
        <fullName evidence="7">RxLR effector PexRD54 WY domain-containing protein</fullName>
    </recommendedName>
</protein>
<evidence type="ECO:0000256" key="2">
    <source>
        <dbReference type="ARBA" id="ARBA00004613"/>
    </source>
</evidence>
<dbReference type="GO" id="GO:0005576">
    <property type="term" value="C:extracellular region"/>
    <property type="evidence" value="ECO:0007669"/>
    <property type="project" value="UniProtKB-SubCell"/>
</dbReference>
<accession>A0AAD9GPY8</accession>